<evidence type="ECO:0000259" key="2">
    <source>
        <dbReference type="PROSITE" id="PS51833"/>
    </source>
</evidence>
<dbReference type="EMBL" id="PNRF01000029">
    <property type="protein sequence ID" value="PMR74114.1"/>
    <property type="molecule type" value="Genomic_DNA"/>
</dbReference>
<dbReference type="InterPro" id="IPR001633">
    <property type="entry name" value="EAL_dom"/>
</dbReference>
<dbReference type="InterPro" id="IPR013976">
    <property type="entry name" value="HDOD"/>
</dbReference>
<feature type="domain" description="HDOD" evidence="2">
    <location>
        <begin position="203"/>
        <end position="391"/>
    </location>
</feature>
<dbReference type="PANTHER" id="PTHR33525:SF4">
    <property type="entry name" value="CYCLIC DI-GMP PHOSPHODIESTERASE CDGJ"/>
    <property type="match status" value="1"/>
</dbReference>
<dbReference type="AlphaFoldDB" id="A0A2N7U105"/>
<dbReference type="InterPro" id="IPR035919">
    <property type="entry name" value="EAL_sf"/>
</dbReference>
<evidence type="ECO:0000313" key="3">
    <source>
        <dbReference type="EMBL" id="PMR74114.1"/>
    </source>
</evidence>
<dbReference type="InterPro" id="IPR052340">
    <property type="entry name" value="RNase_Y/CdgJ"/>
</dbReference>
<dbReference type="Gene3D" id="3.20.20.450">
    <property type="entry name" value="EAL domain"/>
    <property type="match status" value="1"/>
</dbReference>
<dbReference type="SUPFAM" id="SSF109604">
    <property type="entry name" value="HD-domain/PDEase-like"/>
    <property type="match status" value="1"/>
</dbReference>
<sequence>MMRGNESTLLASQPIFDRGQRIRGVELLYRNDRQQGALEVGEYRATTELLYNLCAGITQQMEHFRAPAFINVSADFLLSRAFLPVPPEKVVIELVERIEPTAEILDCIGHWHRQGFRFALDDYQFSPHWAPLLPFASIIKVDISTTSVERAMRQRATLQHLDVMWLAERIENENERDAYVEAGFDLFQGYYFARPTLIHGQKPTPSSLRSARLIGTLYQPEPDMAHISRIISNDPELSCKLVRIANSPFYQGAGTIGSIREAIARLGLDNLKRWVILLGLLETSRLEHANLVLTRAKACELLAERQHGSARQAEEGYLAGLLSGTDLLLGIEPADFLQHMGVSDAIRMGVLHETGPLGTILHLVKRVERRIVLKEELAALNPTLLGIYQEATNAAAAIMAHTL</sequence>
<dbReference type="PROSITE" id="PS50883">
    <property type="entry name" value="EAL"/>
    <property type="match status" value="1"/>
</dbReference>
<dbReference type="Pfam" id="PF08668">
    <property type="entry name" value="HDOD"/>
    <property type="match status" value="1"/>
</dbReference>
<dbReference type="OrthoDB" id="9804751at2"/>
<gene>
    <name evidence="3" type="ORF">C1H69_14805</name>
</gene>
<dbReference type="Gene3D" id="1.10.3210.10">
    <property type="entry name" value="Hypothetical protein af1432"/>
    <property type="match status" value="1"/>
</dbReference>
<feature type="domain" description="EAL" evidence="1">
    <location>
        <begin position="1"/>
        <end position="209"/>
    </location>
</feature>
<comment type="caution">
    <text evidence="3">The sequence shown here is derived from an EMBL/GenBank/DDBJ whole genome shotgun (WGS) entry which is preliminary data.</text>
</comment>
<evidence type="ECO:0000259" key="1">
    <source>
        <dbReference type="PROSITE" id="PS50883"/>
    </source>
</evidence>
<dbReference type="Proteomes" id="UP000235803">
    <property type="component" value="Unassembled WGS sequence"/>
</dbReference>
<dbReference type="PROSITE" id="PS51833">
    <property type="entry name" value="HDOD"/>
    <property type="match status" value="1"/>
</dbReference>
<dbReference type="InterPro" id="IPR014408">
    <property type="entry name" value="dGMP_Pdiesterase_EAL/HD-GYP"/>
</dbReference>
<organism evidence="3 4">
    <name type="scientific">Billgrantia endophytica</name>
    <dbReference type="NCBI Taxonomy" id="2033802"/>
    <lineage>
        <taxon>Bacteria</taxon>
        <taxon>Pseudomonadati</taxon>
        <taxon>Pseudomonadota</taxon>
        <taxon>Gammaproteobacteria</taxon>
        <taxon>Oceanospirillales</taxon>
        <taxon>Halomonadaceae</taxon>
        <taxon>Billgrantia</taxon>
    </lineage>
</organism>
<evidence type="ECO:0000313" key="4">
    <source>
        <dbReference type="Proteomes" id="UP000235803"/>
    </source>
</evidence>
<proteinExistence type="predicted"/>
<dbReference type="PANTHER" id="PTHR33525">
    <property type="match status" value="1"/>
</dbReference>
<dbReference type="PIRSF" id="PIRSF003180">
    <property type="entry name" value="DiGMPpdiest_YuxH"/>
    <property type="match status" value="1"/>
</dbReference>
<accession>A0A2N7U105</accession>
<dbReference type="RefSeq" id="WP_102654163.1">
    <property type="nucleotide sequence ID" value="NZ_PNRF01000029.1"/>
</dbReference>
<reference evidence="3 4" key="1">
    <citation type="submission" date="2018-01" db="EMBL/GenBank/DDBJ databases">
        <title>Halomonas endophytica sp. nov., isolated from storage liquid in the stems of Populus euphratica.</title>
        <authorList>
            <person name="Chen C."/>
        </authorList>
    </citation>
    <scope>NUCLEOTIDE SEQUENCE [LARGE SCALE GENOMIC DNA]</scope>
    <source>
        <strain evidence="3 4">MC28</strain>
    </source>
</reference>
<keyword evidence="4" id="KW-1185">Reference proteome</keyword>
<name>A0A2N7U105_9GAMM</name>
<dbReference type="SUPFAM" id="SSF141868">
    <property type="entry name" value="EAL domain-like"/>
    <property type="match status" value="1"/>
</dbReference>
<dbReference type="SMART" id="SM00052">
    <property type="entry name" value="EAL"/>
    <property type="match status" value="1"/>
</dbReference>
<dbReference type="Pfam" id="PF00563">
    <property type="entry name" value="EAL"/>
    <property type="match status" value="1"/>
</dbReference>
<protein>
    <submittedName>
        <fullName evidence="3">Intracellular signaling protein</fullName>
    </submittedName>
</protein>